<dbReference type="PROSITE" id="PS50110">
    <property type="entry name" value="RESPONSE_REGULATORY"/>
    <property type="match status" value="1"/>
</dbReference>
<evidence type="ECO:0000256" key="1">
    <source>
        <dbReference type="ARBA" id="ARBA00018672"/>
    </source>
</evidence>
<comment type="caution">
    <text evidence="7">The sequence shown here is derived from an EMBL/GenBank/DDBJ whole genome shotgun (WGS) entry which is preliminary data.</text>
</comment>
<keyword evidence="8" id="KW-1185">Reference proteome</keyword>
<accession>A0AA45WVX5</accession>
<dbReference type="SUPFAM" id="SSF52172">
    <property type="entry name" value="CheY-like"/>
    <property type="match status" value="1"/>
</dbReference>
<dbReference type="Gene3D" id="3.40.50.2300">
    <property type="match status" value="1"/>
</dbReference>
<dbReference type="AlphaFoldDB" id="A0AA45WVX5"/>
<sequence>MYKERTPLTEEQSSESSGTNVCQSSPPFEKKIEMSKSKASIKHWFQQESVLFRHLPFCDNKPYRILVVDDQAINRELIVRFLHRQEYVIEVAENGQEAVEACQKKNYKLVLMDLQMPVMDGYEAARQIRELKKGHQPFIVAVSAHDSQENVQQCQSVGMNGFISKPIDFRKLNQVLQEISGDTEET</sequence>
<dbReference type="InterPro" id="IPR001789">
    <property type="entry name" value="Sig_transdc_resp-reg_receiver"/>
</dbReference>
<feature type="region of interest" description="Disordered" evidence="5">
    <location>
        <begin position="1"/>
        <end position="26"/>
    </location>
</feature>
<dbReference type="PANTHER" id="PTHR45339:SF3">
    <property type="entry name" value="HISTIDINE KINASE"/>
    <property type="match status" value="1"/>
</dbReference>
<evidence type="ECO:0000256" key="2">
    <source>
        <dbReference type="ARBA" id="ARBA00022553"/>
    </source>
</evidence>
<dbReference type="Pfam" id="PF00072">
    <property type="entry name" value="Response_reg"/>
    <property type="match status" value="1"/>
</dbReference>
<dbReference type="Proteomes" id="UP001158066">
    <property type="component" value="Unassembled WGS sequence"/>
</dbReference>
<name>A0AA45WVX5_9CLOT</name>
<evidence type="ECO:0000259" key="6">
    <source>
        <dbReference type="PROSITE" id="PS50110"/>
    </source>
</evidence>
<protein>
    <recommendedName>
        <fullName evidence="1">Stage 0 sporulation protein A homolog</fullName>
    </recommendedName>
</protein>
<evidence type="ECO:0000256" key="5">
    <source>
        <dbReference type="SAM" id="MobiDB-lite"/>
    </source>
</evidence>
<dbReference type="SMART" id="SM00448">
    <property type="entry name" value="REC"/>
    <property type="match status" value="1"/>
</dbReference>
<organism evidence="7 8">
    <name type="scientific">Anoxynatronum buryatiense</name>
    <dbReference type="NCBI Taxonomy" id="489973"/>
    <lineage>
        <taxon>Bacteria</taxon>
        <taxon>Bacillati</taxon>
        <taxon>Bacillota</taxon>
        <taxon>Clostridia</taxon>
        <taxon>Eubacteriales</taxon>
        <taxon>Clostridiaceae</taxon>
        <taxon>Anoxynatronum</taxon>
    </lineage>
</organism>
<proteinExistence type="predicted"/>
<feature type="domain" description="Response regulatory" evidence="6">
    <location>
        <begin position="64"/>
        <end position="180"/>
    </location>
</feature>
<evidence type="ECO:0000256" key="4">
    <source>
        <dbReference type="PROSITE-ProRule" id="PRU00169"/>
    </source>
</evidence>
<evidence type="ECO:0000313" key="7">
    <source>
        <dbReference type="EMBL" id="SMP56097.1"/>
    </source>
</evidence>
<dbReference type="PANTHER" id="PTHR45339">
    <property type="entry name" value="HYBRID SIGNAL TRANSDUCTION HISTIDINE KINASE J"/>
    <property type="match status" value="1"/>
</dbReference>
<evidence type="ECO:0000256" key="3">
    <source>
        <dbReference type="ARBA" id="ARBA00024867"/>
    </source>
</evidence>
<keyword evidence="2 4" id="KW-0597">Phosphoprotein</keyword>
<evidence type="ECO:0000313" key="8">
    <source>
        <dbReference type="Proteomes" id="UP001158066"/>
    </source>
</evidence>
<reference evidence="7" key="1">
    <citation type="submission" date="2017-05" db="EMBL/GenBank/DDBJ databases">
        <authorList>
            <person name="Varghese N."/>
            <person name="Submissions S."/>
        </authorList>
    </citation>
    <scope>NUCLEOTIDE SEQUENCE</scope>
    <source>
        <strain evidence="7">Su22</strain>
    </source>
</reference>
<dbReference type="RefSeq" id="WP_283409194.1">
    <property type="nucleotide sequence ID" value="NZ_FXUF01000006.1"/>
</dbReference>
<feature type="compositionally biased region" description="Polar residues" evidence="5">
    <location>
        <begin position="9"/>
        <end position="26"/>
    </location>
</feature>
<dbReference type="GO" id="GO:0000160">
    <property type="term" value="P:phosphorelay signal transduction system"/>
    <property type="evidence" value="ECO:0007669"/>
    <property type="project" value="InterPro"/>
</dbReference>
<dbReference type="InterPro" id="IPR011006">
    <property type="entry name" value="CheY-like_superfamily"/>
</dbReference>
<dbReference type="CDD" id="cd17546">
    <property type="entry name" value="REC_hyHK_CKI1_RcsC-like"/>
    <property type="match status" value="1"/>
</dbReference>
<feature type="modified residue" description="4-aspartylphosphate" evidence="4">
    <location>
        <position position="113"/>
    </location>
</feature>
<comment type="function">
    <text evidence="3">May play the central regulatory role in sporulation. It may be an element of the effector pathway responsible for the activation of sporulation genes in response to nutritional stress. Spo0A may act in concert with spo0H (a sigma factor) to control the expression of some genes that are critical to the sporulation process.</text>
</comment>
<gene>
    <name evidence="7" type="ORF">SAMN06296020_10622</name>
</gene>
<dbReference type="EMBL" id="FXUF01000006">
    <property type="protein sequence ID" value="SMP56097.1"/>
    <property type="molecule type" value="Genomic_DNA"/>
</dbReference>